<dbReference type="AlphaFoldDB" id="A0A432ZYF4"/>
<reference evidence="2 3" key="1">
    <citation type="journal article" date="2018" name="New Phytol.">
        <title>Phylogenomics of Endogonaceae and evolution of mycorrhizas within Mucoromycota.</title>
        <authorList>
            <person name="Chang Y."/>
            <person name="Desiro A."/>
            <person name="Na H."/>
            <person name="Sandor L."/>
            <person name="Lipzen A."/>
            <person name="Clum A."/>
            <person name="Barry K."/>
            <person name="Grigoriev I.V."/>
            <person name="Martin F.M."/>
            <person name="Stajich J.E."/>
            <person name="Smith M.E."/>
            <person name="Bonito G."/>
            <person name="Spatafora J.W."/>
        </authorList>
    </citation>
    <scope>NUCLEOTIDE SEQUENCE [LARGE SCALE GENOMIC DNA]</scope>
    <source>
        <strain evidence="2 3">GMNB39</strain>
    </source>
</reference>
<dbReference type="GO" id="GO:0005524">
    <property type="term" value="F:ATP binding"/>
    <property type="evidence" value="ECO:0007669"/>
    <property type="project" value="InterPro"/>
</dbReference>
<evidence type="ECO:0000313" key="3">
    <source>
        <dbReference type="Proteomes" id="UP000268093"/>
    </source>
</evidence>
<dbReference type="SUPFAM" id="SSF56091">
    <property type="entry name" value="DNA ligase/mRNA capping enzyme, catalytic domain"/>
    <property type="match status" value="1"/>
</dbReference>
<dbReference type="Gene3D" id="3.30.470.30">
    <property type="entry name" value="DNA ligase/mRNA capping enzyme"/>
    <property type="match status" value="1"/>
</dbReference>
<organism evidence="2 3">
    <name type="scientific">Jimgerdemannia flammicorona</name>
    <dbReference type="NCBI Taxonomy" id="994334"/>
    <lineage>
        <taxon>Eukaryota</taxon>
        <taxon>Fungi</taxon>
        <taxon>Fungi incertae sedis</taxon>
        <taxon>Mucoromycota</taxon>
        <taxon>Mucoromycotina</taxon>
        <taxon>Endogonomycetes</taxon>
        <taxon>Endogonales</taxon>
        <taxon>Endogonaceae</taxon>
        <taxon>Jimgerdemannia</taxon>
    </lineage>
</organism>
<dbReference type="GO" id="GO:0004484">
    <property type="term" value="F:mRNA guanylyltransferase activity"/>
    <property type="evidence" value="ECO:0007669"/>
    <property type="project" value="InterPro"/>
</dbReference>
<dbReference type="GO" id="GO:0006370">
    <property type="term" value="P:7-methylguanosine mRNA capping"/>
    <property type="evidence" value="ECO:0007669"/>
    <property type="project" value="InterPro"/>
</dbReference>
<dbReference type="InterPro" id="IPR001339">
    <property type="entry name" value="mRNA_cap_enzyme_adenylation"/>
</dbReference>
<feature type="domain" description="mRNA capping enzyme adenylation" evidence="1">
    <location>
        <begin position="20"/>
        <end position="95"/>
    </location>
</feature>
<gene>
    <name evidence="2" type="ORF">BC936DRAFT_143846</name>
</gene>
<proteinExistence type="predicted"/>
<protein>
    <recommendedName>
        <fullName evidence="1">mRNA capping enzyme adenylation domain-containing protein</fullName>
    </recommendedName>
</protein>
<feature type="non-terminal residue" evidence="2">
    <location>
        <position position="1"/>
    </location>
</feature>
<evidence type="ECO:0000259" key="1">
    <source>
        <dbReference type="Pfam" id="PF01331"/>
    </source>
</evidence>
<name>A0A432ZYF4_9FUNG</name>
<evidence type="ECO:0000313" key="2">
    <source>
        <dbReference type="EMBL" id="RUO95522.1"/>
    </source>
</evidence>
<dbReference type="Proteomes" id="UP000268093">
    <property type="component" value="Unassembled WGS sequence"/>
</dbReference>
<keyword evidence="3" id="KW-1185">Reference proteome</keyword>
<accession>A0A432ZYF4</accession>
<sequence length="143" mass="16529">KILGLSYSRLRTRTHSPIGLCQFDRKNNFYFIPHVRFPVPGDPNFTKWHVDTIIDGELVEDTEEDGTKRLRYLLFDCLVFTGKILVERSLMKRLGVSSIFLHVALLAPIPKFSACYRIYTLFPVIKNPSLSYPTNSSTSKRIY</sequence>
<dbReference type="OrthoDB" id="200924at2759"/>
<comment type="caution">
    <text evidence="2">The sequence shown here is derived from an EMBL/GenBank/DDBJ whole genome shotgun (WGS) entry which is preliminary data.</text>
</comment>
<dbReference type="EMBL" id="RBNI01028914">
    <property type="protein sequence ID" value="RUO95522.1"/>
    <property type="molecule type" value="Genomic_DNA"/>
</dbReference>
<dbReference type="Pfam" id="PF01331">
    <property type="entry name" value="mRNA_cap_enzyme"/>
    <property type="match status" value="1"/>
</dbReference>